<protein>
    <recommendedName>
        <fullName evidence="1">Flavodoxin-like domain-containing protein</fullName>
    </recommendedName>
</protein>
<dbReference type="PROSITE" id="PS00201">
    <property type="entry name" value="FLAVODOXIN"/>
    <property type="match status" value="1"/>
</dbReference>
<dbReference type="Gene3D" id="3.40.50.360">
    <property type="match status" value="1"/>
</dbReference>
<dbReference type="GO" id="GO:0009055">
    <property type="term" value="F:electron transfer activity"/>
    <property type="evidence" value="ECO:0007669"/>
    <property type="project" value="InterPro"/>
</dbReference>
<organism evidence="2 3">
    <name type="scientific">Companilactobacillus allii</name>
    <dbReference type="NCBI Taxonomy" id="1847728"/>
    <lineage>
        <taxon>Bacteria</taxon>
        <taxon>Bacillati</taxon>
        <taxon>Bacillota</taxon>
        <taxon>Bacilli</taxon>
        <taxon>Lactobacillales</taxon>
        <taxon>Lactobacillaceae</taxon>
        <taxon>Companilactobacillus</taxon>
    </lineage>
</organism>
<dbReference type="STRING" id="1847728.BTM29_11945"/>
<feature type="domain" description="Flavodoxin-like" evidence="1">
    <location>
        <begin position="4"/>
        <end position="149"/>
    </location>
</feature>
<dbReference type="InterPro" id="IPR001226">
    <property type="entry name" value="Flavodoxin_CS"/>
</dbReference>
<dbReference type="SUPFAM" id="SSF52218">
    <property type="entry name" value="Flavoproteins"/>
    <property type="match status" value="1"/>
</dbReference>
<dbReference type="EMBL" id="CP019323">
    <property type="protein sequence ID" value="APX73215.1"/>
    <property type="molecule type" value="Genomic_DNA"/>
</dbReference>
<keyword evidence="3" id="KW-1185">Reference proteome</keyword>
<dbReference type="PANTHER" id="PTHR39201:SF1">
    <property type="entry name" value="FLAVODOXIN-LIKE DOMAIN-CONTAINING PROTEIN"/>
    <property type="match status" value="1"/>
</dbReference>
<dbReference type="KEGG" id="lalw:BTM29_11945"/>
<dbReference type="PROSITE" id="PS50902">
    <property type="entry name" value="FLAVODOXIN_LIKE"/>
    <property type="match status" value="1"/>
</dbReference>
<dbReference type="InterPro" id="IPR029039">
    <property type="entry name" value="Flavoprotein-like_sf"/>
</dbReference>
<sequence>MMKSIVIYFSTSGNTEKAAKLIAKETGSDIERLQAKTAWPTNFDDLAALAKEQSENNIHPDITTDLDLSSYDKIYLGYPTWYEKPPMIIDSFFEKFDLSDKTVIPFSTSGSSTFEITLPYIESMVKGSSIKLEEGFRANSETEITEALA</sequence>
<reference evidence="3" key="1">
    <citation type="submission" date="2016-12" db="EMBL/GenBank/DDBJ databases">
        <authorList>
            <person name="Jung M.Y."/>
            <person name="Lee S.H."/>
        </authorList>
    </citation>
    <scope>NUCLEOTIDE SEQUENCE [LARGE SCALE GENOMIC DNA]</scope>
    <source>
        <strain evidence="3">WiKim39</strain>
    </source>
</reference>
<dbReference type="AlphaFoldDB" id="A0A1P8Q5W8"/>
<dbReference type="InterPro" id="IPR008254">
    <property type="entry name" value="Flavodoxin/NO_synth"/>
</dbReference>
<evidence type="ECO:0000259" key="1">
    <source>
        <dbReference type="PROSITE" id="PS50902"/>
    </source>
</evidence>
<accession>A0A1P8Q5W8</accession>
<dbReference type="Pfam" id="PF12682">
    <property type="entry name" value="Flavodoxin_4"/>
    <property type="match status" value="1"/>
</dbReference>
<proteinExistence type="predicted"/>
<evidence type="ECO:0000313" key="3">
    <source>
        <dbReference type="Proteomes" id="UP000187499"/>
    </source>
</evidence>
<dbReference type="Proteomes" id="UP000187499">
    <property type="component" value="Chromosome"/>
</dbReference>
<evidence type="ECO:0000313" key="2">
    <source>
        <dbReference type="EMBL" id="APX73215.1"/>
    </source>
</evidence>
<dbReference type="GO" id="GO:0016651">
    <property type="term" value="F:oxidoreductase activity, acting on NAD(P)H"/>
    <property type="evidence" value="ECO:0007669"/>
    <property type="project" value="UniProtKB-ARBA"/>
</dbReference>
<dbReference type="PANTHER" id="PTHR39201">
    <property type="entry name" value="EXPORTED PROTEIN-RELATED"/>
    <property type="match status" value="1"/>
</dbReference>
<name>A0A1P8Q5W8_9LACO</name>
<gene>
    <name evidence="2" type="ORF">BTM29_11945</name>
</gene>
<dbReference type="GO" id="GO:0010181">
    <property type="term" value="F:FMN binding"/>
    <property type="evidence" value="ECO:0007669"/>
    <property type="project" value="InterPro"/>
</dbReference>